<sequence length="192" mass="21553">MLPCPCLPSLEYSRNSFYFHSVLQVSVLPALMTHWVCQILLRLRDMAGNERWLEDTLVIEENRALYCWGITRIGIKGSHFTAEDRRRANVHREARDFAVACNIPFDPLRVKGAPRRGRKKKRVAFDDKGSEGWRASGAGPTRPVGPFEQIETEMASIKELLRGFPKPPLGDRRSNIAAANPEGVQVAIASLA</sequence>
<gene>
    <name evidence="2" type="ORF">HAX54_028019</name>
</gene>
<dbReference type="EMBL" id="JACEIK010003425">
    <property type="protein sequence ID" value="MCD9641674.1"/>
    <property type="molecule type" value="Genomic_DNA"/>
</dbReference>
<comment type="caution">
    <text evidence="2">The sequence shown here is derived from an EMBL/GenBank/DDBJ whole genome shotgun (WGS) entry which is preliminary data.</text>
</comment>
<evidence type="ECO:0000313" key="3">
    <source>
        <dbReference type="Proteomes" id="UP000823775"/>
    </source>
</evidence>
<reference evidence="2 3" key="1">
    <citation type="journal article" date="2021" name="BMC Genomics">
        <title>Datura genome reveals duplications of psychoactive alkaloid biosynthetic genes and high mutation rate following tissue culture.</title>
        <authorList>
            <person name="Rajewski A."/>
            <person name="Carter-House D."/>
            <person name="Stajich J."/>
            <person name="Litt A."/>
        </authorList>
    </citation>
    <scope>NUCLEOTIDE SEQUENCE [LARGE SCALE GENOMIC DNA]</scope>
    <source>
        <strain evidence="2">AR-01</strain>
    </source>
</reference>
<evidence type="ECO:0000313" key="2">
    <source>
        <dbReference type="EMBL" id="MCD9641674.1"/>
    </source>
</evidence>
<dbReference type="Proteomes" id="UP000823775">
    <property type="component" value="Unassembled WGS sequence"/>
</dbReference>
<accession>A0ABS8V4M5</accession>
<feature type="region of interest" description="Disordered" evidence="1">
    <location>
        <begin position="116"/>
        <end position="147"/>
    </location>
</feature>
<evidence type="ECO:0000256" key="1">
    <source>
        <dbReference type="SAM" id="MobiDB-lite"/>
    </source>
</evidence>
<proteinExistence type="predicted"/>
<keyword evidence="3" id="KW-1185">Reference proteome</keyword>
<protein>
    <submittedName>
        <fullName evidence="2">Uncharacterized protein</fullName>
    </submittedName>
</protein>
<name>A0ABS8V4M5_DATST</name>
<organism evidence="2 3">
    <name type="scientific">Datura stramonium</name>
    <name type="common">Jimsonweed</name>
    <name type="synonym">Common thornapple</name>
    <dbReference type="NCBI Taxonomy" id="4076"/>
    <lineage>
        <taxon>Eukaryota</taxon>
        <taxon>Viridiplantae</taxon>
        <taxon>Streptophyta</taxon>
        <taxon>Embryophyta</taxon>
        <taxon>Tracheophyta</taxon>
        <taxon>Spermatophyta</taxon>
        <taxon>Magnoliopsida</taxon>
        <taxon>eudicotyledons</taxon>
        <taxon>Gunneridae</taxon>
        <taxon>Pentapetalae</taxon>
        <taxon>asterids</taxon>
        <taxon>lamiids</taxon>
        <taxon>Solanales</taxon>
        <taxon>Solanaceae</taxon>
        <taxon>Solanoideae</taxon>
        <taxon>Datureae</taxon>
        <taxon>Datura</taxon>
    </lineage>
</organism>